<dbReference type="InterPro" id="IPR008274">
    <property type="entry name" value="AldOxase/xan_DH_MoCoBD1"/>
</dbReference>
<dbReference type="Pfam" id="PF02738">
    <property type="entry name" value="MoCoBD_1"/>
    <property type="match status" value="1"/>
</dbReference>
<evidence type="ECO:0000313" key="6">
    <source>
        <dbReference type="Proteomes" id="UP000515312"/>
    </source>
</evidence>
<keyword evidence="2" id="KW-0560">Oxidoreductase</keyword>
<feature type="domain" description="Aldehyde oxidase/xanthine dehydrogenase a/b hammerhead" evidence="4">
    <location>
        <begin position="49"/>
        <end position="153"/>
    </location>
</feature>
<dbReference type="PANTHER" id="PTHR11908">
    <property type="entry name" value="XANTHINE DEHYDROGENASE"/>
    <property type="match status" value="1"/>
</dbReference>
<dbReference type="EMBL" id="CP060394">
    <property type="protein sequence ID" value="QNI34786.1"/>
    <property type="molecule type" value="Genomic_DNA"/>
</dbReference>
<evidence type="ECO:0000256" key="3">
    <source>
        <dbReference type="SAM" id="MobiDB-lite"/>
    </source>
</evidence>
<protein>
    <submittedName>
        <fullName evidence="5">Xanthine dehydrogenase family protein molybdopterin-binding subunit</fullName>
    </submittedName>
</protein>
<dbReference type="InterPro" id="IPR000674">
    <property type="entry name" value="Ald_Oxase/Xan_DH_a/b"/>
</dbReference>
<evidence type="ECO:0000256" key="2">
    <source>
        <dbReference type="ARBA" id="ARBA00023002"/>
    </source>
</evidence>
<dbReference type="Pfam" id="PF20256">
    <property type="entry name" value="MoCoBD_2"/>
    <property type="match status" value="1"/>
</dbReference>
<gene>
    <name evidence="5" type="ORF">H7849_04135</name>
</gene>
<keyword evidence="6" id="KW-1185">Reference proteome</keyword>
<dbReference type="Gene3D" id="3.30.365.10">
    <property type="entry name" value="Aldehyde oxidase/xanthine dehydrogenase, molybdopterin binding domain"/>
    <property type="match status" value="4"/>
</dbReference>
<evidence type="ECO:0000259" key="4">
    <source>
        <dbReference type="SMART" id="SM01008"/>
    </source>
</evidence>
<dbReference type="PANTHER" id="PTHR11908:SF132">
    <property type="entry name" value="ALDEHYDE OXIDASE 1-RELATED"/>
    <property type="match status" value="1"/>
</dbReference>
<organism evidence="5 6">
    <name type="scientific">Alloacidobacterium dinghuense</name>
    <dbReference type="NCBI Taxonomy" id="2763107"/>
    <lineage>
        <taxon>Bacteria</taxon>
        <taxon>Pseudomonadati</taxon>
        <taxon>Acidobacteriota</taxon>
        <taxon>Terriglobia</taxon>
        <taxon>Terriglobales</taxon>
        <taxon>Acidobacteriaceae</taxon>
        <taxon>Alloacidobacterium</taxon>
    </lineage>
</organism>
<keyword evidence="1" id="KW-0500">Molybdenum</keyword>
<dbReference type="AlphaFoldDB" id="A0A7G8BQG6"/>
<dbReference type="SMART" id="SM01008">
    <property type="entry name" value="Ald_Xan_dh_C"/>
    <property type="match status" value="1"/>
</dbReference>
<dbReference type="KEGG" id="adin:H7849_04135"/>
<feature type="region of interest" description="Disordered" evidence="3">
    <location>
        <begin position="1"/>
        <end position="22"/>
    </location>
</feature>
<dbReference type="SUPFAM" id="SSF56003">
    <property type="entry name" value="Molybdenum cofactor-binding domain"/>
    <property type="match status" value="1"/>
</dbReference>
<dbReference type="Proteomes" id="UP000515312">
    <property type="component" value="Chromosome"/>
</dbReference>
<dbReference type="GO" id="GO:0005506">
    <property type="term" value="F:iron ion binding"/>
    <property type="evidence" value="ECO:0007669"/>
    <property type="project" value="InterPro"/>
</dbReference>
<dbReference type="InterPro" id="IPR036856">
    <property type="entry name" value="Ald_Oxase/Xan_DH_a/b_sf"/>
</dbReference>
<dbReference type="Pfam" id="PF01315">
    <property type="entry name" value="Ald_Xan_dh_C"/>
    <property type="match status" value="1"/>
</dbReference>
<dbReference type="GO" id="GO:0016491">
    <property type="term" value="F:oxidoreductase activity"/>
    <property type="evidence" value="ECO:0007669"/>
    <property type="project" value="UniProtKB-KW"/>
</dbReference>
<dbReference type="InterPro" id="IPR046867">
    <property type="entry name" value="AldOxase/xan_DH_MoCoBD2"/>
</dbReference>
<reference evidence="5 6" key="1">
    <citation type="submission" date="2020-08" db="EMBL/GenBank/DDBJ databases">
        <title>Edaphobacter telluris sp. nov. and Acidobacterium dinghuensis sp. nov., two acidobacteria isolated from forest soil.</title>
        <authorList>
            <person name="Fu J."/>
            <person name="Qiu L."/>
        </authorList>
    </citation>
    <scope>NUCLEOTIDE SEQUENCE [LARGE SCALE GENOMIC DNA]</scope>
    <source>
        <strain evidence="5">4Y35</strain>
    </source>
</reference>
<evidence type="ECO:0000256" key="1">
    <source>
        <dbReference type="ARBA" id="ARBA00022505"/>
    </source>
</evidence>
<feature type="region of interest" description="Disordered" evidence="3">
    <location>
        <begin position="178"/>
        <end position="198"/>
    </location>
</feature>
<accession>A0A7G8BQG6</accession>
<dbReference type="SUPFAM" id="SSF54665">
    <property type="entry name" value="CO dehydrogenase molybdoprotein N-domain-like"/>
    <property type="match status" value="1"/>
</dbReference>
<name>A0A7G8BQG6_9BACT</name>
<dbReference type="InterPro" id="IPR037165">
    <property type="entry name" value="AldOxase/xan_DH_Mopterin-bd_sf"/>
</dbReference>
<dbReference type="Gene3D" id="3.90.1170.50">
    <property type="entry name" value="Aldehyde oxidase/xanthine dehydrogenase, a/b hammerhead"/>
    <property type="match status" value="1"/>
</dbReference>
<proteinExistence type="predicted"/>
<dbReference type="InterPro" id="IPR016208">
    <property type="entry name" value="Ald_Oxase/xanthine_DH-like"/>
</dbReference>
<evidence type="ECO:0000313" key="5">
    <source>
        <dbReference type="EMBL" id="QNI34786.1"/>
    </source>
</evidence>
<sequence length="775" mass="82457">MMPVGVPGYTLQDEPREIPSDEPPVWPVNKDLKYVGRAVERWDGLAKVSGRARYTADIQLPGMLYAKFVNASVPHAKIVFVDTSAAEKYPGVKAVHVIEHVMGGAVLRDPSLEQTKYPVVRYAGQPVAAVAAVTPYAAEEAASLVKVQYEPMPFVVELDKARAKNAALVFPGVADQAGTAGGGGGPHDVPQTGNIHGPSVKKVGDIDQGFKDADVVVEGHYITQVQTHSALETHGVVADWKPELLTVWASTQGTASVREELAAFFKIPMPQVRVITEYMGGGFGAKFGAGNPGVVAAALSKKTGAPVRLMLDREEEHLSVGNRPSSDQVLRIGAKKSGEITAIHLVSYGTAGCGTGAGCAGPASNLYKYAALHTEENDVFINAGPGAAMRAPGHPQGAFALEQTIDELAVKLGMDPIDLRDKTDIHPVRRVERQIVRESDLWKARIPKAGADTGPMKRGVGLAQSVWYRFVSMNSAAEVRVHKDGSLEVLSAVQDIGSGIKTVMAQILAEQFGVPPSQVVVKAGDTNYPPGPNSGGSVTTLSLTPAVRDAAWQASQKFLADIAPALGTTPGDLVLIDGDVRSKSGKFQPLSFRRAAGKMTTDQITVQAKRIPDYDKSKYLTYGGVDVAEVEVDTEVGRIHVKRVLSVHDCGRPMNPSLVISQINGGIIQGMSYTLFENRLLDPAYGLMVNPNLDMYKIAGSREVPEIEVKLVEAYIGQSSTDASGIGEAAGVVSIGAAIGNAVYNAIRVRIRQMPMTPAVVLAALRKPEPERELA</sequence>